<evidence type="ECO:0000256" key="9">
    <source>
        <dbReference type="PIRNR" id="PIRNR006113"/>
    </source>
</evidence>
<dbReference type="AlphaFoldDB" id="A0A0R0CGB7"/>
<evidence type="ECO:0000256" key="10">
    <source>
        <dbReference type="PIRSR" id="PIRSR006113-1"/>
    </source>
</evidence>
<organism evidence="12 13">
    <name type="scientific">Stenotrophomonas terrae</name>
    <dbReference type="NCBI Taxonomy" id="405446"/>
    <lineage>
        <taxon>Bacteria</taxon>
        <taxon>Pseudomonadati</taxon>
        <taxon>Pseudomonadota</taxon>
        <taxon>Gammaproteobacteria</taxon>
        <taxon>Lysobacterales</taxon>
        <taxon>Lysobacteraceae</taxon>
        <taxon>Stenotrophomonas</taxon>
    </lineage>
</organism>
<keyword evidence="6 9" id="KW-0862">Zinc</keyword>
<accession>A0A0R0CGB7</accession>
<feature type="binding site" evidence="11">
    <location>
        <position position="28"/>
    </location>
    <ligand>
        <name>Zn(2+)</name>
        <dbReference type="ChEBI" id="CHEBI:29105"/>
    </ligand>
</feature>
<feature type="binding site" evidence="11">
    <location>
        <position position="30"/>
    </location>
    <ligand>
        <name>Zn(2+)</name>
        <dbReference type="ChEBI" id="CHEBI:29105"/>
    </ligand>
</feature>
<dbReference type="UniPathway" id="UPA00391"/>
<dbReference type="EC" id="4.-.-.-" evidence="9"/>
<reference evidence="12 13" key="1">
    <citation type="submission" date="2015-05" db="EMBL/GenBank/DDBJ databases">
        <title>Genome sequencing and analysis of members of genus Stenotrophomonas.</title>
        <authorList>
            <person name="Patil P.P."/>
            <person name="Midha S."/>
            <person name="Patil P.B."/>
        </authorList>
    </citation>
    <scope>NUCLEOTIDE SEQUENCE [LARGE SCALE GENOMIC DNA]</scope>
    <source>
        <strain evidence="12 13">DSM 18941</strain>
    </source>
</reference>
<evidence type="ECO:0000256" key="8">
    <source>
        <dbReference type="ARBA" id="ARBA00048807"/>
    </source>
</evidence>
<feature type="active site" description="Charge relay system" evidence="10">
    <location>
        <position position="68"/>
    </location>
</feature>
<comment type="catalytic activity">
    <reaction evidence="8 9">
        <text>7,8-dihydroneopterin 3'-triphosphate + H2O = 6-carboxy-5,6,7,8-tetrahydropterin + triphosphate + acetaldehyde + 2 H(+)</text>
        <dbReference type="Rhea" id="RHEA:27966"/>
        <dbReference type="ChEBI" id="CHEBI:15343"/>
        <dbReference type="ChEBI" id="CHEBI:15377"/>
        <dbReference type="ChEBI" id="CHEBI:15378"/>
        <dbReference type="ChEBI" id="CHEBI:18036"/>
        <dbReference type="ChEBI" id="CHEBI:58462"/>
        <dbReference type="ChEBI" id="CHEBI:61032"/>
        <dbReference type="EC" id="4.1.2.50"/>
    </reaction>
</comment>
<evidence type="ECO:0000256" key="11">
    <source>
        <dbReference type="PIRSR" id="PIRSR006113-2"/>
    </source>
</evidence>
<evidence type="ECO:0000256" key="6">
    <source>
        <dbReference type="ARBA" id="ARBA00022833"/>
    </source>
</evidence>
<feature type="active site" description="Proton acceptor" evidence="10">
    <location>
        <position position="24"/>
    </location>
</feature>
<protein>
    <recommendedName>
        <fullName evidence="3 9">6-carboxy-5,6,7,8-tetrahydropterin synthase</fullName>
        <ecNumber evidence="9">4.-.-.-</ecNumber>
    </recommendedName>
</protein>
<dbReference type="EMBL" id="LDJJ01000022">
    <property type="protein sequence ID" value="KRG68432.1"/>
    <property type="molecule type" value="Genomic_DNA"/>
</dbReference>
<keyword evidence="5 9" id="KW-0671">Queuosine biosynthesis</keyword>
<keyword evidence="13" id="KW-1185">Reference proteome</keyword>
<evidence type="ECO:0000256" key="1">
    <source>
        <dbReference type="ARBA" id="ARBA00005061"/>
    </source>
</evidence>
<dbReference type="Proteomes" id="UP000051863">
    <property type="component" value="Unassembled WGS sequence"/>
</dbReference>
<dbReference type="NCBIfam" id="TIGR03367">
    <property type="entry name" value="queuosine_QueD"/>
    <property type="match status" value="1"/>
</dbReference>
<evidence type="ECO:0000256" key="7">
    <source>
        <dbReference type="ARBA" id="ARBA00023239"/>
    </source>
</evidence>
<dbReference type="OrthoDB" id="9804698at2"/>
<dbReference type="GO" id="GO:0046872">
    <property type="term" value="F:metal ion binding"/>
    <property type="evidence" value="ECO:0007669"/>
    <property type="project" value="UniProtKB-KW"/>
</dbReference>
<dbReference type="SUPFAM" id="SSF55620">
    <property type="entry name" value="Tetrahydrobiopterin biosynthesis enzymes-like"/>
    <property type="match status" value="1"/>
</dbReference>
<comment type="caution">
    <text evidence="12">The sequence shown here is derived from an EMBL/GenBank/DDBJ whole genome shotgun (WGS) entry which is preliminary data.</text>
</comment>
<comment type="cofactor">
    <cofactor evidence="9 11">
        <name>Zn(2+)</name>
        <dbReference type="ChEBI" id="CHEBI:29105"/>
    </cofactor>
    <text evidence="9 11">Binds 1 zinc ion per subunit.</text>
</comment>
<dbReference type="InterPro" id="IPR007115">
    <property type="entry name" value="6-PTP_synth/QueD"/>
</dbReference>
<name>A0A0R0CGB7_9GAMM</name>
<dbReference type="PANTHER" id="PTHR12589:SF7">
    <property type="entry name" value="6-PYRUVOYL TETRAHYDROBIOPTERIN SYNTHASE"/>
    <property type="match status" value="1"/>
</dbReference>
<dbReference type="Pfam" id="PF01242">
    <property type="entry name" value="PTPS"/>
    <property type="match status" value="1"/>
</dbReference>
<dbReference type="GO" id="GO:0008616">
    <property type="term" value="P:tRNA queuosine(34) biosynthetic process"/>
    <property type="evidence" value="ECO:0007669"/>
    <property type="project" value="UniProtKB-KW"/>
</dbReference>
<evidence type="ECO:0000256" key="5">
    <source>
        <dbReference type="ARBA" id="ARBA00022785"/>
    </source>
</evidence>
<gene>
    <name evidence="12" type="ORF">ABB27_07575</name>
</gene>
<evidence type="ECO:0000313" key="12">
    <source>
        <dbReference type="EMBL" id="KRG68432.1"/>
    </source>
</evidence>
<evidence type="ECO:0000256" key="3">
    <source>
        <dbReference type="ARBA" id="ARBA00018141"/>
    </source>
</evidence>
<sequence length="121" mass="13632">MDIFKVFTLEAAHRLPNVPVGHKCSRLHGHSFRVELRVSGEPGPETGWIMDFSELKAAFQPLYDQLDHNYLNDIPGLENPTSERLAMWIWEKLKPALPLLSEVVVHETCTSGCSYKGDKAA</sequence>
<dbReference type="PANTHER" id="PTHR12589">
    <property type="entry name" value="PYRUVOYL TETRAHYDROBIOPTERIN SYNTHASE"/>
    <property type="match status" value="1"/>
</dbReference>
<dbReference type="GO" id="GO:0070497">
    <property type="term" value="F:6-carboxytetrahydropterin synthase activity"/>
    <property type="evidence" value="ECO:0007669"/>
    <property type="project" value="UniProtKB-EC"/>
</dbReference>
<comment type="similarity">
    <text evidence="2 9">Belongs to the PTPS family. QueD subfamily.</text>
</comment>
<dbReference type="FunFam" id="3.30.479.10:FF:000001">
    <property type="entry name" value="6-carboxy-5,6,7,8-tetrahydropterin synthase"/>
    <property type="match status" value="1"/>
</dbReference>
<dbReference type="Gene3D" id="3.30.479.10">
    <property type="entry name" value="6-pyruvoyl tetrahydropterin synthase/QueD"/>
    <property type="match status" value="1"/>
</dbReference>
<dbReference type="InterPro" id="IPR038418">
    <property type="entry name" value="6-PTP_synth/QueD_sf"/>
</dbReference>
<keyword evidence="4 9" id="KW-0479">Metal-binding</keyword>
<dbReference type="PATRIC" id="fig|405446.3.peg.960"/>
<keyword evidence="7 9" id="KW-0456">Lyase</keyword>
<comment type="pathway">
    <text evidence="1 9">Purine metabolism; 7-cyano-7-deazaguanine biosynthesis.</text>
</comment>
<feature type="binding site" evidence="11">
    <location>
        <position position="13"/>
    </location>
    <ligand>
        <name>Zn(2+)</name>
        <dbReference type="ChEBI" id="CHEBI:29105"/>
    </ligand>
</feature>
<dbReference type="RefSeq" id="WP_057627955.1">
    <property type="nucleotide sequence ID" value="NZ_JBDJMY010000011.1"/>
</dbReference>
<evidence type="ECO:0000313" key="13">
    <source>
        <dbReference type="Proteomes" id="UP000051863"/>
    </source>
</evidence>
<dbReference type="PIRSF" id="PIRSF006113">
    <property type="entry name" value="PTP_synth"/>
    <property type="match status" value="1"/>
</dbReference>
<evidence type="ECO:0000256" key="2">
    <source>
        <dbReference type="ARBA" id="ARBA00008900"/>
    </source>
</evidence>
<evidence type="ECO:0000256" key="4">
    <source>
        <dbReference type="ARBA" id="ARBA00022723"/>
    </source>
</evidence>
<feature type="active site" description="Charge relay system" evidence="10">
    <location>
        <position position="107"/>
    </location>
</feature>
<proteinExistence type="inferred from homology"/>